<evidence type="ECO:0000313" key="2">
    <source>
        <dbReference type="Proteomes" id="UP000824120"/>
    </source>
</evidence>
<accession>A0A9J5XB68</accession>
<dbReference type="Proteomes" id="UP000824120">
    <property type="component" value="Chromosome 9"/>
</dbReference>
<reference evidence="1 2" key="1">
    <citation type="submission" date="2020-09" db="EMBL/GenBank/DDBJ databases">
        <title>De no assembly of potato wild relative species, Solanum commersonii.</title>
        <authorList>
            <person name="Cho K."/>
        </authorList>
    </citation>
    <scope>NUCLEOTIDE SEQUENCE [LARGE SCALE GENOMIC DNA]</scope>
    <source>
        <strain evidence="1">LZ3.2</strain>
        <tissue evidence="1">Leaf</tissue>
    </source>
</reference>
<name>A0A9J5XB68_SOLCO</name>
<comment type="caution">
    <text evidence="1">The sequence shown here is derived from an EMBL/GenBank/DDBJ whole genome shotgun (WGS) entry which is preliminary data.</text>
</comment>
<evidence type="ECO:0000313" key="1">
    <source>
        <dbReference type="EMBL" id="KAG5585611.1"/>
    </source>
</evidence>
<gene>
    <name evidence="1" type="ORF">H5410_046045</name>
</gene>
<organism evidence="1 2">
    <name type="scientific">Solanum commersonii</name>
    <name type="common">Commerson's wild potato</name>
    <name type="synonym">Commerson's nightshade</name>
    <dbReference type="NCBI Taxonomy" id="4109"/>
    <lineage>
        <taxon>Eukaryota</taxon>
        <taxon>Viridiplantae</taxon>
        <taxon>Streptophyta</taxon>
        <taxon>Embryophyta</taxon>
        <taxon>Tracheophyta</taxon>
        <taxon>Spermatophyta</taxon>
        <taxon>Magnoliopsida</taxon>
        <taxon>eudicotyledons</taxon>
        <taxon>Gunneridae</taxon>
        <taxon>Pentapetalae</taxon>
        <taxon>asterids</taxon>
        <taxon>lamiids</taxon>
        <taxon>Solanales</taxon>
        <taxon>Solanaceae</taxon>
        <taxon>Solanoideae</taxon>
        <taxon>Solaneae</taxon>
        <taxon>Solanum</taxon>
    </lineage>
</organism>
<proteinExistence type="predicted"/>
<protein>
    <submittedName>
        <fullName evidence="1">Uncharacterized protein</fullName>
    </submittedName>
</protein>
<dbReference type="EMBL" id="JACXVP010000009">
    <property type="protein sequence ID" value="KAG5585611.1"/>
    <property type="molecule type" value="Genomic_DNA"/>
</dbReference>
<sequence length="69" mass="8139">MRVASSRDLVMVWRVKIWLLRRGEAVTCWVWFLVSSEFTINGETRARRKEAAVVLGLFLVWIVGETEKW</sequence>
<dbReference type="AlphaFoldDB" id="A0A9J5XB68"/>
<keyword evidence="2" id="KW-1185">Reference proteome</keyword>